<gene>
    <name evidence="7" type="ORF">QBC33DRAFT_500194</name>
</gene>
<organism evidence="7 8">
    <name type="scientific">Phialemonium atrogriseum</name>
    <dbReference type="NCBI Taxonomy" id="1093897"/>
    <lineage>
        <taxon>Eukaryota</taxon>
        <taxon>Fungi</taxon>
        <taxon>Dikarya</taxon>
        <taxon>Ascomycota</taxon>
        <taxon>Pezizomycotina</taxon>
        <taxon>Sordariomycetes</taxon>
        <taxon>Sordariomycetidae</taxon>
        <taxon>Cephalothecales</taxon>
        <taxon>Cephalothecaceae</taxon>
        <taxon>Phialemonium</taxon>
    </lineage>
</organism>
<evidence type="ECO:0000259" key="6">
    <source>
        <dbReference type="Pfam" id="PF01494"/>
    </source>
</evidence>
<evidence type="ECO:0000256" key="2">
    <source>
        <dbReference type="ARBA" id="ARBA00022630"/>
    </source>
</evidence>
<dbReference type="PRINTS" id="PR00420">
    <property type="entry name" value="RNGMNOXGNASE"/>
</dbReference>
<dbReference type="Pfam" id="PF21274">
    <property type="entry name" value="Rng_hyd_C"/>
    <property type="match status" value="1"/>
</dbReference>
<keyword evidence="8" id="KW-1185">Reference proteome</keyword>
<dbReference type="Gene3D" id="3.30.9.10">
    <property type="entry name" value="D-Amino Acid Oxidase, subunit A, domain 2"/>
    <property type="match status" value="1"/>
</dbReference>
<protein>
    <submittedName>
        <fullName evidence="7">2,4-dichlorophenol 6-monooxygenase</fullName>
    </submittedName>
</protein>
<dbReference type="Gene3D" id="3.40.30.120">
    <property type="match status" value="1"/>
</dbReference>
<dbReference type="AlphaFoldDB" id="A0AAJ0BRB3"/>
<evidence type="ECO:0000256" key="5">
    <source>
        <dbReference type="SAM" id="MobiDB-lite"/>
    </source>
</evidence>
<keyword evidence="2" id="KW-0285">Flavoprotein</keyword>
<dbReference type="SUPFAM" id="SSF51905">
    <property type="entry name" value="FAD/NAD(P)-binding domain"/>
    <property type="match status" value="1"/>
</dbReference>
<accession>A0AAJ0BRB3</accession>
<dbReference type="GO" id="GO:0071949">
    <property type="term" value="F:FAD binding"/>
    <property type="evidence" value="ECO:0007669"/>
    <property type="project" value="InterPro"/>
</dbReference>
<dbReference type="InterPro" id="IPR050641">
    <property type="entry name" value="RIFMO-like"/>
</dbReference>
<feature type="region of interest" description="Disordered" evidence="5">
    <location>
        <begin position="96"/>
        <end position="125"/>
    </location>
</feature>
<evidence type="ECO:0000313" key="7">
    <source>
        <dbReference type="EMBL" id="KAK1763040.1"/>
    </source>
</evidence>
<dbReference type="GO" id="GO:0016709">
    <property type="term" value="F:oxidoreductase activity, acting on paired donors, with incorporation or reduction of molecular oxygen, NAD(P)H as one donor, and incorporation of one atom of oxygen"/>
    <property type="evidence" value="ECO:0007669"/>
    <property type="project" value="UniProtKB-ARBA"/>
</dbReference>
<keyword evidence="3" id="KW-0274">FAD</keyword>
<sequence>MAQATQTSVVVIGGSLVGLSTALFLSDRGIPVVVIERHKDSSLHPRAIGYTHRTIELLRSVGIEDRIPDDKSKTIPGKPRRVKVDSLSGKWYDETHWTANQPQGSKPAEGSNGPPGDAGPFSPSKATAIAQDNIEPILRNRAVELGADLRLGCKMTSFSQDQDYVTVTATDDSGAEFTVRARYMVACDGGRSAVREALGIKQTGVGHLRTLRSILFRCPPINKYLERGFVQFAYDTPEFEGFLTTYMDGRWALMTTITDPSTPTPSDAAQRALIRLAAGPNEPLQDSDITLLAEGQWELSALIASSFTSGRVHLAGDAAHTLPPNRGGYGANTGIADAHNIAWKIAAVLAGRARPDLLDTYDAERRPVAVTRHDQIFARPDYRQYLRPGSEWLDKEIPVLDDVAMELGQIYRSDAVIGADSSLPDARRPDEWAGQPGTRAPHLWLSKAGGDKVSTLDVIGKDWVLISEDGSWAEAAGKSDNCGFVQIGGEDLHPVDGEEAFRKAFGLEASGAALIRPDGFVAWRAVQKPASAIADFLEAFGKVSHAA</sequence>
<comment type="caution">
    <text evidence="7">The sequence shown here is derived from an EMBL/GenBank/DDBJ whole genome shotgun (WGS) entry which is preliminary data.</text>
</comment>
<proteinExistence type="predicted"/>
<dbReference type="EMBL" id="MU839031">
    <property type="protein sequence ID" value="KAK1763040.1"/>
    <property type="molecule type" value="Genomic_DNA"/>
</dbReference>
<dbReference type="GeneID" id="85308850"/>
<dbReference type="InterPro" id="IPR002938">
    <property type="entry name" value="FAD-bd"/>
</dbReference>
<evidence type="ECO:0000313" key="8">
    <source>
        <dbReference type="Proteomes" id="UP001244011"/>
    </source>
</evidence>
<reference evidence="7" key="1">
    <citation type="submission" date="2023-06" db="EMBL/GenBank/DDBJ databases">
        <title>Genome-scale phylogeny and comparative genomics of the fungal order Sordariales.</title>
        <authorList>
            <consortium name="Lawrence Berkeley National Laboratory"/>
            <person name="Hensen N."/>
            <person name="Bonometti L."/>
            <person name="Westerberg I."/>
            <person name="Brannstrom I.O."/>
            <person name="Guillou S."/>
            <person name="Cros-Aarteil S."/>
            <person name="Calhoun S."/>
            <person name="Haridas S."/>
            <person name="Kuo A."/>
            <person name="Mondo S."/>
            <person name="Pangilinan J."/>
            <person name="Riley R."/>
            <person name="Labutti K."/>
            <person name="Andreopoulos B."/>
            <person name="Lipzen A."/>
            <person name="Chen C."/>
            <person name="Yanf M."/>
            <person name="Daum C."/>
            <person name="Ng V."/>
            <person name="Clum A."/>
            <person name="Steindorff A."/>
            <person name="Ohm R."/>
            <person name="Martin F."/>
            <person name="Silar P."/>
            <person name="Natvig D."/>
            <person name="Lalanne C."/>
            <person name="Gautier V."/>
            <person name="Ament-Velasquez S.L."/>
            <person name="Kruys A."/>
            <person name="Hutchinson M.I."/>
            <person name="Powell A.J."/>
            <person name="Barry K."/>
            <person name="Miller A.N."/>
            <person name="Grigoriev I.V."/>
            <person name="Debuchy R."/>
            <person name="Gladieux P."/>
            <person name="Thoren M.H."/>
            <person name="Johannesson H."/>
        </authorList>
    </citation>
    <scope>NUCLEOTIDE SEQUENCE</scope>
    <source>
        <strain evidence="7">8032-3</strain>
    </source>
</reference>
<name>A0AAJ0BRB3_9PEZI</name>
<keyword evidence="4" id="KW-0560">Oxidoreductase</keyword>
<dbReference type="Proteomes" id="UP001244011">
    <property type="component" value="Unassembled WGS sequence"/>
</dbReference>
<dbReference type="RefSeq" id="XP_060279253.1">
    <property type="nucleotide sequence ID" value="XM_060425663.1"/>
</dbReference>
<comment type="cofactor">
    <cofactor evidence="1">
        <name>FAD</name>
        <dbReference type="ChEBI" id="CHEBI:57692"/>
    </cofactor>
</comment>
<evidence type="ECO:0000256" key="1">
    <source>
        <dbReference type="ARBA" id="ARBA00001974"/>
    </source>
</evidence>
<evidence type="ECO:0000256" key="4">
    <source>
        <dbReference type="ARBA" id="ARBA00023002"/>
    </source>
</evidence>
<dbReference type="PANTHER" id="PTHR43004">
    <property type="entry name" value="TRK SYSTEM POTASSIUM UPTAKE PROTEIN"/>
    <property type="match status" value="1"/>
</dbReference>
<feature type="domain" description="FAD-binding" evidence="6">
    <location>
        <begin position="7"/>
        <end position="369"/>
    </location>
</feature>
<dbReference type="Pfam" id="PF01494">
    <property type="entry name" value="FAD_binding_3"/>
    <property type="match status" value="1"/>
</dbReference>
<dbReference type="Gene3D" id="3.50.50.60">
    <property type="entry name" value="FAD/NAD(P)-binding domain"/>
    <property type="match status" value="1"/>
</dbReference>
<dbReference type="InterPro" id="IPR036188">
    <property type="entry name" value="FAD/NAD-bd_sf"/>
</dbReference>
<dbReference type="PANTHER" id="PTHR43004:SF19">
    <property type="entry name" value="BINDING MONOOXYGENASE, PUTATIVE (JCVI)-RELATED"/>
    <property type="match status" value="1"/>
</dbReference>
<evidence type="ECO:0000256" key="3">
    <source>
        <dbReference type="ARBA" id="ARBA00022827"/>
    </source>
</evidence>